<comment type="caution">
    <text evidence="2">The sequence shown here is derived from an EMBL/GenBank/DDBJ whole genome shotgun (WGS) entry which is preliminary data.</text>
</comment>
<evidence type="ECO:0000313" key="3">
    <source>
        <dbReference type="Proteomes" id="UP000499080"/>
    </source>
</evidence>
<proteinExistence type="predicted"/>
<name>A0A4Y2K730_ARAVE</name>
<organism evidence="2 3">
    <name type="scientific">Araneus ventricosus</name>
    <name type="common">Orbweaver spider</name>
    <name type="synonym">Epeira ventricosa</name>
    <dbReference type="NCBI Taxonomy" id="182803"/>
    <lineage>
        <taxon>Eukaryota</taxon>
        <taxon>Metazoa</taxon>
        <taxon>Ecdysozoa</taxon>
        <taxon>Arthropoda</taxon>
        <taxon>Chelicerata</taxon>
        <taxon>Arachnida</taxon>
        <taxon>Araneae</taxon>
        <taxon>Araneomorphae</taxon>
        <taxon>Entelegynae</taxon>
        <taxon>Araneoidea</taxon>
        <taxon>Araneidae</taxon>
        <taxon>Araneus</taxon>
    </lineage>
</organism>
<feature type="region of interest" description="Disordered" evidence="1">
    <location>
        <begin position="1"/>
        <end position="29"/>
    </location>
</feature>
<evidence type="ECO:0000313" key="2">
    <source>
        <dbReference type="EMBL" id="GBM97555.1"/>
    </source>
</evidence>
<reference evidence="2 3" key="1">
    <citation type="journal article" date="2019" name="Sci. Rep.">
        <title>Orb-weaving spider Araneus ventricosus genome elucidates the spidroin gene catalogue.</title>
        <authorList>
            <person name="Kono N."/>
            <person name="Nakamura H."/>
            <person name="Ohtoshi R."/>
            <person name="Moran D.A.P."/>
            <person name="Shinohara A."/>
            <person name="Yoshida Y."/>
            <person name="Fujiwara M."/>
            <person name="Mori M."/>
            <person name="Tomita M."/>
            <person name="Arakawa K."/>
        </authorList>
    </citation>
    <scope>NUCLEOTIDE SEQUENCE [LARGE SCALE GENOMIC DNA]</scope>
</reference>
<gene>
    <name evidence="2" type="ORF">AVEN_195412_1</name>
</gene>
<protein>
    <submittedName>
        <fullName evidence="2">Uncharacterized protein</fullName>
    </submittedName>
</protein>
<keyword evidence="3" id="KW-1185">Reference proteome</keyword>
<dbReference type="EMBL" id="BGPR01004246">
    <property type="protein sequence ID" value="GBM97555.1"/>
    <property type="molecule type" value="Genomic_DNA"/>
</dbReference>
<evidence type="ECO:0000256" key="1">
    <source>
        <dbReference type="SAM" id="MobiDB-lite"/>
    </source>
</evidence>
<accession>A0A4Y2K730</accession>
<sequence>RIEECSSPARSKPVPKESDESHLQQSALKLRWMPSPLHASL</sequence>
<dbReference type="Proteomes" id="UP000499080">
    <property type="component" value="Unassembled WGS sequence"/>
</dbReference>
<feature type="non-terminal residue" evidence="2">
    <location>
        <position position="1"/>
    </location>
</feature>
<dbReference type="AlphaFoldDB" id="A0A4Y2K730"/>